<feature type="compositionally biased region" description="Low complexity" evidence="1">
    <location>
        <begin position="35"/>
        <end position="57"/>
    </location>
</feature>
<accession>A0AAN8FMK0</accession>
<dbReference type="EMBL" id="WIXE01008211">
    <property type="protein sequence ID" value="KAK5979599.1"/>
    <property type="molecule type" value="Genomic_DNA"/>
</dbReference>
<feature type="compositionally biased region" description="Basic and acidic residues" evidence="1">
    <location>
        <begin position="123"/>
        <end position="138"/>
    </location>
</feature>
<evidence type="ECO:0000313" key="4">
    <source>
        <dbReference type="Proteomes" id="UP001331761"/>
    </source>
</evidence>
<evidence type="ECO:0000313" key="3">
    <source>
        <dbReference type="EMBL" id="KAK5979599.1"/>
    </source>
</evidence>
<gene>
    <name evidence="3" type="ORF">GCK32_012580</name>
</gene>
<protein>
    <submittedName>
        <fullName evidence="3">Uncharacterized protein</fullName>
    </submittedName>
</protein>
<feature type="region of interest" description="Disordered" evidence="1">
    <location>
        <begin position="91"/>
        <end position="138"/>
    </location>
</feature>
<proteinExistence type="predicted"/>
<feature type="region of interest" description="Disordered" evidence="1">
    <location>
        <begin position="26"/>
        <end position="57"/>
    </location>
</feature>
<name>A0AAN8FMK0_TRICO</name>
<dbReference type="Proteomes" id="UP001331761">
    <property type="component" value="Unassembled WGS sequence"/>
</dbReference>
<organism evidence="3 4">
    <name type="scientific">Trichostrongylus colubriformis</name>
    <name type="common">Black scour worm</name>
    <dbReference type="NCBI Taxonomy" id="6319"/>
    <lineage>
        <taxon>Eukaryota</taxon>
        <taxon>Metazoa</taxon>
        <taxon>Ecdysozoa</taxon>
        <taxon>Nematoda</taxon>
        <taxon>Chromadorea</taxon>
        <taxon>Rhabditida</taxon>
        <taxon>Rhabditina</taxon>
        <taxon>Rhabditomorpha</taxon>
        <taxon>Strongyloidea</taxon>
        <taxon>Trichostrongylidae</taxon>
        <taxon>Trichostrongylus</taxon>
    </lineage>
</organism>
<feature type="chain" id="PRO_5043050480" evidence="2">
    <location>
        <begin position="21"/>
        <end position="174"/>
    </location>
</feature>
<dbReference type="AlphaFoldDB" id="A0AAN8FMK0"/>
<keyword evidence="2" id="KW-0732">Signal</keyword>
<keyword evidence="4" id="KW-1185">Reference proteome</keyword>
<sequence>MYPILDIILALISSWALIMCEKKTREQVQEEKPVSHAVSVPSTGSSSASSTVQPQRSITVSSNRISVVKKGSREFIKRNVKKLQDTFWAPLRETQTTTKAHDDERPSKKAKKARIPESPDSYHGMEEAEEEKRKAKAKEDRLVYTLKPKEQPELNRKALMIALGAKRVESVRSQ</sequence>
<reference evidence="3 4" key="1">
    <citation type="submission" date="2019-10" db="EMBL/GenBank/DDBJ databases">
        <title>Assembly and Annotation for the nematode Trichostrongylus colubriformis.</title>
        <authorList>
            <person name="Martin J."/>
        </authorList>
    </citation>
    <scope>NUCLEOTIDE SEQUENCE [LARGE SCALE GENOMIC DNA]</scope>
    <source>
        <strain evidence="3">G859</strain>
        <tissue evidence="3">Whole worm</tissue>
    </source>
</reference>
<comment type="caution">
    <text evidence="3">The sequence shown here is derived from an EMBL/GenBank/DDBJ whole genome shotgun (WGS) entry which is preliminary data.</text>
</comment>
<evidence type="ECO:0000256" key="2">
    <source>
        <dbReference type="SAM" id="SignalP"/>
    </source>
</evidence>
<feature type="signal peptide" evidence="2">
    <location>
        <begin position="1"/>
        <end position="20"/>
    </location>
</feature>
<evidence type="ECO:0000256" key="1">
    <source>
        <dbReference type="SAM" id="MobiDB-lite"/>
    </source>
</evidence>